<keyword evidence="9" id="KW-1185">Reference proteome</keyword>
<dbReference type="PANTHER" id="PTHR23501">
    <property type="entry name" value="MAJOR FACILITATOR SUPERFAMILY"/>
    <property type="match status" value="1"/>
</dbReference>
<feature type="transmembrane region" description="Helical" evidence="6">
    <location>
        <begin position="304"/>
        <end position="325"/>
    </location>
</feature>
<feature type="transmembrane region" description="Helical" evidence="6">
    <location>
        <begin position="337"/>
        <end position="361"/>
    </location>
</feature>
<evidence type="ECO:0000256" key="5">
    <source>
        <dbReference type="SAM" id="MobiDB-lite"/>
    </source>
</evidence>
<dbReference type="Proteomes" id="UP000053789">
    <property type="component" value="Unassembled WGS sequence"/>
</dbReference>
<evidence type="ECO:0000313" key="8">
    <source>
        <dbReference type="EMBL" id="KIW88034.1"/>
    </source>
</evidence>
<evidence type="ECO:0000256" key="3">
    <source>
        <dbReference type="ARBA" id="ARBA00022989"/>
    </source>
</evidence>
<proteinExistence type="predicted"/>
<dbReference type="InterPro" id="IPR011701">
    <property type="entry name" value="MFS"/>
</dbReference>
<dbReference type="RefSeq" id="XP_016614703.1">
    <property type="nucleotide sequence ID" value="XM_016768857.1"/>
</dbReference>
<feature type="transmembrane region" description="Helical" evidence="6">
    <location>
        <begin position="107"/>
        <end position="126"/>
    </location>
</feature>
<dbReference type="CDD" id="cd17502">
    <property type="entry name" value="MFS_Azr1_MDR_like"/>
    <property type="match status" value="1"/>
</dbReference>
<dbReference type="SUPFAM" id="SSF103473">
    <property type="entry name" value="MFS general substrate transporter"/>
    <property type="match status" value="2"/>
</dbReference>
<evidence type="ECO:0000256" key="1">
    <source>
        <dbReference type="ARBA" id="ARBA00004141"/>
    </source>
</evidence>
<dbReference type="GO" id="GO:0005886">
    <property type="term" value="C:plasma membrane"/>
    <property type="evidence" value="ECO:0007669"/>
    <property type="project" value="TreeGrafter"/>
</dbReference>
<dbReference type="PANTHER" id="PTHR23501:SF201">
    <property type="entry name" value="MFS AFLATOXIN EFFLUX PUMP"/>
    <property type="match status" value="1"/>
</dbReference>
<feature type="transmembrane region" description="Helical" evidence="6">
    <location>
        <begin position="267"/>
        <end position="284"/>
    </location>
</feature>
<dbReference type="EMBL" id="KN847000">
    <property type="protein sequence ID" value="KIW88034.1"/>
    <property type="molecule type" value="Genomic_DNA"/>
</dbReference>
<feature type="transmembrane region" description="Helical" evidence="6">
    <location>
        <begin position="132"/>
        <end position="153"/>
    </location>
</feature>
<dbReference type="AlphaFoldDB" id="A0A0D2HU74"/>
<sequence>MSAKPRPKVEEKVSSHQRDHQLDDENLTPDEEYPHGKDFVAIVTALLLAFIIVGLDYTVLATAVPTMTKHFGTIEDIGWYTSVYRLTASSFQFLFGKSYTLFPVKRILVITLVLFAGGVLACALAPTSPFFIMGRGVTGFAAAGVIAGAFSMIIRSFPLSKRSIYAGIGGAAEATACLTAPLIGGFLTDRLSWRWCFYVELPLIGAAFIIVVFFFNPKKDPSSPSTFREKLAQLDLLGMTFFVPSITFLMLGLQWGGTKYGWQDWRIIAIFCVFAVLLLLFCWLQYRKQDCATLPPRIVSQRNIIFGFIFSCCNNAALSIIEYYMPIYFQAVKGLSASMSGVMVLPVVAGLVLSVFSSGVLTSHLGYYTPFMLSTSIITPPAVGLMTTLGVDATLASLIGYQALLGFGVGIGFQGPQVAVQTILPQKDTPVGIAFIQFAQGIGPAVFVAAAQTLFTQRLAHNIKHFAPEVDYTSLSRDGLVNLSSYVKAQSLAGAIRSVSTAVMQTFYLPVALSCMTLVGALGMEWRSVKKKHV</sequence>
<dbReference type="InterPro" id="IPR020846">
    <property type="entry name" value="MFS_dom"/>
</dbReference>
<name>A0A0D2HU74_CLAB1</name>
<dbReference type="OrthoDB" id="2985014at2759"/>
<evidence type="ECO:0000256" key="2">
    <source>
        <dbReference type="ARBA" id="ARBA00022692"/>
    </source>
</evidence>
<feature type="compositionally biased region" description="Basic and acidic residues" evidence="5">
    <location>
        <begin position="7"/>
        <end position="23"/>
    </location>
</feature>
<feature type="region of interest" description="Disordered" evidence="5">
    <location>
        <begin position="1"/>
        <end position="31"/>
    </location>
</feature>
<feature type="transmembrane region" description="Helical" evidence="6">
    <location>
        <begin position="39"/>
        <end position="57"/>
    </location>
</feature>
<dbReference type="VEuPathDB" id="FungiDB:Z519_11144"/>
<keyword evidence="4 6" id="KW-0472">Membrane</keyword>
<dbReference type="HOGENOM" id="CLU_000960_22_1_1"/>
<dbReference type="InterPro" id="IPR036259">
    <property type="entry name" value="MFS_trans_sf"/>
</dbReference>
<accession>A0A0D2HU74</accession>
<evidence type="ECO:0000256" key="4">
    <source>
        <dbReference type="ARBA" id="ARBA00023136"/>
    </source>
</evidence>
<comment type="subcellular location">
    <subcellularLocation>
        <location evidence="1">Membrane</location>
        <topology evidence="1">Multi-pass membrane protein</topology>
    </subcellularLocation>
</comment>
<feature type="transmembrane region" description="Helical" evidence="6">
    <location>
        <begin position="507"/>
        <end position="526"/>
    </location>
</feature>
<reference evidence="8" key="1">
    <citation type="submission" date="2015-01" db="EMBL/GenBank/DDBJ databases">
        <title>The Genome Sequence of Cladophialophora bantiana CBS 173.52.</title>
        <authorList>
            <consortium name="The Broad Institute Genomics Platform"/>
            <person name="Cuomo C."/>
            <person name="de Hoog S."/>
            <person name="Gorbushina A."/>
            <person name="Stielow B."/>
            <person name="Teixiera M."/>
            <person name="Abouelleil A."/>
            <person name="Chapman S.B."/>
            <person name="Priest M."/>
            <person name="Young S.K."/>
            <person name="Wortman J."/>
            <person name="Nusbaum C."/>
            <person name="Birren B."/>
        </authorList>
    </citation>
    <scope>NUCLEOTIDE SEQUENCE [LARGE SCALE GENOMIC DNA]</scope>
    <source>
        <strain evidence="8">CBS 173.52</strain>
    </source>
</reference>
<dbReference type="Gene3D" id="1.20.1250.20">
    <property type="entry name" value="MFS general substrate transporter like domains"/>
    <property type="match status" value="2"/>
</dbReference>
<evidence type="ECO:0000259" key="7">
    <source>
        <dbReference type="PROSITE" id="PS50850"/>
    </source>
</evidence>
<dbReference type="Pfam" id="PF07690">
    <property type="entry name" value="MFS_1"/>
    <property type="match status" value="1"/>
</dbReference>
<evidence type="ECO:0000256" key="6">
    <source>
        <dbReference type="SAM" id="Phobius"/>
    </source>
</evidence>
<gene>
    <name evidence="8" type="ORF">Z519_11144</name>
</gene>
<keyword evidence="2 6" id="KW-0812">Transmembrane</keyword>
<organism evidence="8 9">
    <name type="scientific">Cladophialophora bantiana (strain ATCC 10958 / CBS 173.52 / CDC B-1940 / NIH 8579)</name>
    <name type="common">Xylohypha bantiana</name>
    <dbReference type="NCBI Taxonomy" id="1442370"/>
    <lineage>
        <taxon>Eukaryota</taxon>
        <taxon>Fungi</taxon>
        <taxon>Dikarya</taxon>
        <taxon>Ascomycota</taxon>
        <taxon>Pezizomycotina</taxon>
        <taxon>Eurotiomycetes</taxon>
        <taxon>Chaetothyriomycetidae</taxon>
        <taxon>Chaetothyriales</taxon>
        <taxon>Herpotrichiellaceae</taxon>
        <taxon>Cladophialophora</taxon>
    </lineage>
</organism>
<keyword evidence="3 6" id="KW-1133">Transmembrane helix</keyword>
<feature type="transmembrane region" description="Helical" evidence="6">
    <location>
        <begin position="165"/>
        <end position="186"/>
    </location>
</feature>
<protein>
    <recommendedName>
        <fullName evidence="7">Major facilitator superfamily (MFS) profile domain-containing protein</fullName>
    </recommendedName>
</protein>
<feature type="transmembrane region" description="Helical" evidence="6">
    <location>
        <begin position="192"/>
        <end position="215"/>
    </location>
</feature>
<dbReference type="PROSITE" id="PS50850">
    <property type="entry name" value="MFS"/>
    <property type="match status" value="1"/>
</dbReference>
<evidence type="ECO:0000313" key="9">
    <source>
        <dbReference type="Proteomes" id="UP000053789"/>
    </source>
</evidence>
<feature type="transmembrane region" description="Helical" evidence="6">
    <location>
        <begin position="236"/>
        <end position="255"/>
    </location>
</feature>
<feature type="domain" description="Major facilitator superfamily (MFS) profile" evidence="7">
    <location>
        <begin position="42"/>
        <end position="529"/>
    </location>
</feature>
<dbReference type="GO" id="GO:0022857">
    <property type="term" value="F:transmembrane transporter activity"/>
    <property type="evidence" value="ECO:0007669"/>
    <property type="project" value="InterPro"/>
</dbReference>
<dbReference type="GeneID" id="27704072"/>